<dbReference type="STRING" id="56484.A0A1Y2FC65"/>
<dbReference type="Gene3D" id="3.40.50.720">
    <property type="entry name" value="NAD(P)-binding Rossmann-like Domain"/>
    <property type="match status" value="1"/>
</dbReference>
<dbReference type="GeneID" id="63788918"/>
<evidence type="ECO:0000256" key="3">
    <source>
        <dbReference type="ARBA" id="ARBA00023002"/>
    </source>
</evidence>
<dbReference type="RefSeq" id="XP_040724894.1">
    <property type="nucleotide sequence ID" value="XM_040872319.1"/>
</dbReference>
<comment type="similarity">
    <text evidence="1 4">Belongs to the short-chain dehydrogenases/reductases (SDR) family.</text>
</comment>
<dbReference type="PRINTS" id="PR00080">
    <property type="entry name" value="SDRFAMILY"/>
</dbReference>
<evidence type="ECO:0000256" key="2">
    <source>
        <dbReference type="ARBA" id="ARBA00022857"/>
    </source>
</evidence>
<evidence type="ECO:0000256" key="4">
    <source>
        <dbReference type="RuleBase" id="RU000363"/>
    </source>
</evidence>
<dbReference type="OMA" id="IPVHPGM"/>
<proteinExistence type="inferred from homology"/>
<dbReference type="EMBL" id="MCFI01000011">
    <property type="protein sequence ID" value="ORY81518.1"/>
    <property type="molecule type" value="Genomic_DNA"/>
</dbReference>
<protein>
    <recommendedName>
        <fullName evidence="7">NAD(P)-binding protein</fullName>
    </recommendedName>
</protein>
<dbReference type="PRINTS" id="PR00081">
    <property type="entry name" value="GDHRDH"/>
</dbReference>
<name>A0A1Y2FC65_PROLT</name>
<dbReference type="Proteomes" id="UP000193685">
    <property type="component" value="Unassembled WGS sequence"/>
</dbReference>
<keyword evidence="6" id="KW-1185">Reference proteome</keyword>
<dbReference type="GO" id="GO:0016491">
    <property type="term" value="F:oxidoreductase activity"/>
    <property type="evidence" value="ECO:0007669"/>
    <property type="project" value="UniProtKB-KW"/>
</dbReference>
<evidence type="ECO:0008006" key="7">
    <source>
        <dbReference type="Google" id="ProtNLM"/>
    </source>
</evidence>
<keyword evidence="2" id="KW-0521">NADP</keyword>
<dbReference type="InterPro" id="IPR002347">
    <property type="entry name" value="SDR_fam"/>
</dbReference>
<dbReference type="AlphaFoldDB" id="A0A1Y2FC65"/>
<reference evidence="5 6" key="1">
    <citation type="submission" date="2016-07" db="EMBL/GenBank/DDBJ databases">
        <title>Pervasive Adenine N6-methylation of Active Genes in Fungi.</title>
        <authorList>
            <consortium name="DOE Joint Genome Institute"/>
            <person name="Mondo S.J."/>
            <person name="Dannebaum R.O."/>
            <person name="Kuo R.C."/>
            <person name="Labutti K."/>
            <person name="Haridas S."/>
            <person name="Kuo A."/>
            <person name="Salamov A."/>
            <person name="Ahrendt S.R."/>
            <person name="Lipzen A."/>
            <person name="Sullivan W."/>
            <person name="Andreopoulos W.B."/>
            <person name="Clum A."/>
            <person name="Lindquist E."/>
            <person name="Daum C."/>
            <person name="Ramamoorthy G.K."/>
            <person name="Gryganskyi A."/>
            <person name="Culley D."/>
            <person name="Magnuson J.K."/>
            <person name="James T.Y."/>
            <person name="O'Malley M.A."/>
            <person name="Stajich J.E."/>
            <person name="Spatafora J.W."/>
            <person name="Visel A."/>
            <person name="Grigoriev I.V."/>
        </authorList>
    </citation>
    <scope>NUCLEOTIDE SEQUENCE [LARGE SCALE GENOMIC DNA]</scope>
    <source>
        <strain evidence="5 6">12-1054</strain>
    </source>
</reference>
<keyword evidence="3" id="KW-0560">Oxidoreductase</keyword>
<evidence type="ECO:0000256" key="1">
    <source>
        <dbReference type="ARBA" id="ARBA00006484"/>
    </source>
</evidence>
<dbReference type="Pfam" id="PF00106">
    <property type="entry name" value="adh_short"/>
    <property type="match status" value="1"/>
</dbReference>
<dbReference type="PANTHER" id="PTHR24320">
    <property type="entry name" value="RETINOL DEHYDROGENASE"/>
    <property type="match status" value="1"/>
</dbReference>
<sequence length="323" mass="34888">MPGILFPLVYGTKYSVESIPDLSGKVIIVTGGNNGIGFATSIHLVRAGAKVYMGSRNANKAAEAIKKIKAMNFKGEIIFLKLDLMDFESTRAAAKEFSSKEDHLDVLFNNAGISGAKEDTVDADGLESTIKTNHFAPFLFTHLLLDKLLKADEPRIVNTASTLYESFKVSSDSFSSVSVLNQQGTSSLSRYNQSKFANLLFAMSLAKKQPKIISNACHPGLVSTDMLQNFGSPFGALVSAFVKGLVIFLSSVLGVVLNPPEGALTQVYLGTAPEVAKKHISGEYYTPIANQTKKTKDATEANAEKLWKATEGYFKARNISLSL</sequence>
<dbReference type="OrthoDB" id="191139at2759"/>
<dbReference type="SUPFAM" id="SSF51735">
    <property type="entry name" value="NAD(P)-binding Rossmann-fold domains"/>
    <property type="match status" value="1"/>
</dbReference>
<gene>
    <name evidence="5" type="ORF">BCR37DRAFT_46591</name>
</gene>
<organism evidence="5 6">
    <name type="scientific">Protomyces lactucae-debilis</name>
    <dbReference type="NCBI Taxonomy" id="2754530"/>
    <lineage>
        <taxon>Eukaryota</taxon>
        <taxon>Fungi</taxon>
        <taxon>Dikarya</taxon>
        <taxon>Ascomycota</taxon>
        <taxon>Taphrinomycotina</taxon>
        <taxon>Taphrinomycetes</taxon>
        <taxon>Taphrinales</taxon>
        <taxon>Protomycetaceae</taxon>
        <taxon>Protomyces</taxon>
    </lineage>
</organism>
<accession>A0A1Y2FC65</accession>
<evidence type="ECO:0000313" key="5">
    <source>
        <dbReference type="EMBL" id="ORY81518.1"/>
    </source>
</evidence>
<comment type="caution">
    <text evidence="5">The sequence shown here is derived from an EMBL/GenBank/DDBJ whole genome shotgun (WGS) entry which is preliminary data.</text>
</comment>
<evidence type="ECO:0000313" key="6">
    <source>
        <dbReference type="Proteomes" id="UP000193685"/>
    </source>
</evidence>
<dbReference type="InterPro" id="IPR036291">
    <property type="entry name" value="NAD(P)-bd_dom_sf"/>
</dbReference>
<dbReference type="PANTHER" id="PTHR24320:SF282">
    <property type="entry name" value="WW DOMAIN-CONTAINING OXIDOREDUCTASE"/>
    <property type="match status" value="1"/>
</dbReference>